<gene>
    <name evidence="1" type="ORF">D8674_009962</name>
</gene>
<proteinExistence type="predicted"/>
<keyword evidence="2" id="KW-1185">Reference proteome</keyword>
<name>A0A5N5FCX7_9ROSA</name>
<sequence>MMGLKGVFLTLFEELEESERFRRGKSGKSEKGSCEGAGVFFDWYKRYQYGGT</sequence>
<comment type="caution">
    <text evidence="1">The sequence shown here is derived from an EMBL/GenBank/DDBJ whole genome shotgun (WGS) entry which is preliminary data.</text>
</comment>
<evidence type="ECO:0000313" key="1">
    <source>
        <dbReference type="EMBL" id="KAB2599691.1"/>
    </source>
</evidence>
<dbReference type="EMBL" id="SMOL01000753">
    <property type="protein sequence ID" value="KAB2599691.1"/>
    <property type="molecule type" value="Genomic_DNA"/>
</dbReference>
<accession>A0A5N5FCX7</accession>
<dbReference type="AlphaFoldDB" id="A0A5N5FCX7"/>
<reference evidence="2" key="2">
    <citation type="submission" date="2019-10" db="EMBL/GenBank/DDBJ databases">
        <title>A de novo genome assembly of a pear dwarfing rootstock.</title>
        <authorList>
            <person name="Wang F."/>
            <person name="Wang J."/>
            <person name="Li S."/>
            <person name="Zhang Y."/>
            <person name="Fang M."/>
            <person name="Ma L."/>
            <person name="Zhao Y."/>
            <person name="Jiang S."/>
        </authorList>
    </citation>
    <scope>NUCLEOTIDE SEQUENCE [LARGE SCALE GENOMIC DNA]</scope>
</reference>
<dbReference type="Proteomes" id="UP000327157">
    <property type="component" value="Chromosome 13"/>
</dbReference>
<evidence type="ECO:0000313" key="2">
    <source>
        <dbReference type="Proteomes" id="UP000327157"/>
    </source>
</evidence>
<protein>
    <submittedName>
        <fullName evidence="1">Uncharacterized protein</fullName>
    </submittedName>
</protein>
<organism evidence="1 2">
    <name type="scientific">Pyrus ussuriensis x Pyrus communis</name>
    <dbReference type="NCBI Taxonomy" id="2448454"/>
    <lineage>
        <taxon>Eukaryota</taxon>
        <taxon>Viridiplantae</taxon>
        <taxon>Streptophyta</taxon>
        <taxon>Embryophyta</taxon>
        <taxon>Tracheophyta</taxon>
        <taxon>Spermatophyta</taxon>
        <taxon>Magnoliopsida</taxon>
        <taxon>eudicotyledons</taxon>
        <taxon>Gunneridae</taxon>
        <taxon>Pentapetalae</taxon>
        <taxon>rosids</taxon>
        <taxon>fabids</taxon>
        <taxon>Rosales</taxon>
        <taxon>Rosaceae</taxon>
        <taxon>Amygdaloideae</taxon>
        <taxon>Maleae</taxon>
        <taxon>Pyrus</taxon>
    </lineage>
</organism>
<reference evidence="1 2" key="1">
    <citation type="submission" date="2019-09" db="EMBL/GenBank/DDBJ databases">
        <authorList>
            <person name="Ou C."/>
        </authorList>
    </citation>
    <scope>NUCLEOTIDE SEQUENCE [LARGE SCALE GENOMIC DNA]</scope>
    <source>
        <strain evidence="1">S2</strain>
        <tissue evidence="1">Leaf</tissue>
    </source>
</reference>
<reference evidence="1 2" key="3">
    <citation type="submission" date="2019-11" db="EMBL/GenBank/DDBJ databases">
        <title>A de novo genome assembly of a pear dwarfing rootstock.</title>
        <authorList>
            <person name="Wang F."/>
            <person name="Wang J."/>
            <person name="Li S."/>
            <person name="Zhang Y."/>
            <person name="Fang M."/>
            <person name="Ma L."/>
            <person name="Zhao Y."/>
            <person name="Jiang S."/>
        </authorList>
    </citation>
    <scope>NUCLEOTIDE SEQUENCE [LARGE SCALE GENOMIC DNA]</scope>
    <source>
        <strain evidence="1">S2</strain>
        <tissue evidence="1">Leaf</tissue>
    </source>
</reference>